<dbReference type="GO" id="GO:0044780">
    <property type="term" value="P:bacterial-type flagellum assembly"/>
    <property type="evidence" value="ECO:0007669"/>
    <property type="project" value="InterPro"/>
</dbReference>
<dbReference type="KEGG" id="tmai:FVE67_01365"/>
<name>A0A6H1WQT8_9BACT</name>
<feature type="compositionally biased region" description="Basic and acidic residues" evidence="14">
    <location>
        <begin position="1"/>
        <end position="23"/>
    </location>
</feature>
<comment type="similarity">
    <text evidence="2 13">Belongs to the type III secretion exporter family.</text>
</comment>
<dbReference type="EMBL" id="CP042909">
    <property type="protein sequence ID" value="QJA05524.1"/>
    <property type="molecule type" value="Genomic_DNA"/>
</dbReference>
<keyword evidence="4 13" id="KW-0813">Transport</keyword>
<keyword evidence="9 13" id="KW-1133">Transmembrane helix</keyword>
<dbReference type="Gene3D" id="3.40.1690.10">
    <property type="entry name" value="secretion proteins EscU"/>
    <property type="match status" value="1"/>
</dbReference>
<evidence type="ECO:0000256" key="13">
    <source>
        <dbReference type="RuleBase" id="RU364091"/>
    </source>
</evidence>
<evidence type="ECO:0000256" key="14">
    <source>
        <dbReference type="SAM" id="MobiDB-lite"/>
    </source>
</evidence>
<gene>
    <name evidence="13 15" type="primary">flhB</name>
    <name evidence="15" type="ORF">FVE67_01365</name>
</gene>
<keyword evidence="15" id="KW-0282">Flagellum</keyword>
<keyword evidence="11 13" id="KW-1006">Bacterial flagellum protein export</keyword>
<keyword evidence="7 13" id="KW-1005">Bacterial flagellum biogenesis</keyword>
<evidence type="ECO:0000256" key="5">
    <source>
        <dbReference type="ARBA" id="ARBA00022475"/>
    </source>
</evidence>
<keyword evidence="16" id="KW-1185">Reference proteome</keyword>
<reference evidence="15 16" key="1">
    <citation type="submission" date="2019-08" db="EMBL/GenBank/DDBJ databases">
        <title>Complete genome sequence of Thermosulfurimonas marina SU872T, an anaerobic thermophilic chemolithoautotrophic bacterium isolated from a shallow marine hydrothermal vent.</title>
        <authorList>
            <person name="Allioux M."/>
            <person name="Jebbar M."/>
            <person name="Slobodkina G."/>
            <person name="Slobodkin A."/>
            <person name="Moalic Y."/>
            <person name="Frolova A."/>
            <person name="Shao Z."/>
            <person name="Alain K."/>
        </authorList>
    </citation>
    <scope>NUCLEOTIDE SEQUENCE [LARGE SCALE GENOMIC DNA]</scope>
    <source>
        <strain evidence="15 16">SU872</strain>
    </source>
</reference>
<feature type="transmembrane region" description="Helical" evidence="13">
    <location>
        <begin position="84"/>
        <end position="106"/>
    </location>
</feature>
<dbReference type="PANTHER" id="PTHR30531:SF12">
    <property type="entry name" value="FLAGELLAR BIOSYNTHETIC PROTEIN FLHB"/>
    <property type="match status" value="1"/>
</dbReference>
<dbReference type="InterPro" id="IPR029025">
    <property type="entry name" value="T3SS_substrate_exporter_C"/>
</dbReference>
<keyword evidence="6 13" id="KW-0812">Transmembrane</keyword>
<dbReference type="InterPro" id="IPR006136">
    <property type="entry name" value="FlhB"/>
</dbReference>
<evidence type="ECO:0000256" key="6">
    <source>
        <dbReference type="ARBA" id="ARBA00022692"/>
    </source>
</evidence>
<evidence type="ECO:0000256" key="7">
    <source>
        <dbReference type="ARBA" id="ARBA00022795"/>
    </source>
</evidence>
<keyword evidence="10 13" id="KW-0472">Membrane</keyword>
<proteinExistence type="inferred from homology"/>
<dbReference type="FunFam" id="3.40.1690.10:FF:000001">
    <property type="entry name" value="Flagellar biosynthetic protein FlhB"/>
    <property type="match status" value="1"/>
</dbReference>
<dbReference type="SUPFAM" id="SSF160544">
    <property type="entry name" value="EscU C-terminal domain-like"/>
    <property type="match status" value="1"/>
</dbReference>
<keyword evidence="8 13" id="KW-0653">Protein transport</keyword>
<dbReference type="GO" id="GO:0005886">
    <property type="term" value="C:plasma membrane"/>
    <property type="evidence" value="ECO:0007669"/>
    <property type="project" value="UniProtKB-SubCell"/>
</dbReference>
<accession>A0A6H1WQT8</accession>
<dbReference type="AlphaFoldDB" id="A0A6H1WQT8"/>
<evidence type="ECO:0000256" key="9">
    <source>
        <dbReference type="ARBA" id="ARBA00022989"/>
    </source>
</evidence>
<feature type="transmembrane region" description="Helical" evidence="13">
    <location>
        <begin position="33"/>
        <end position="64"/>
    </location>
</feature>
<protein>
    <recommendedName>
        <fullName evidence="3 13">Flagellar biosynthetic protein FlhB</fullName>
    </recommendedName>
</protein>
<evidence type="ECO:0000256" key="4">
    <source>
        <dbReference type="ARBA" id="ARBA00022448"/>
    </source>
</evidence>
<dbReference type="PANTHER" id="PTHR30531">
    <property type="entry name" value="FLAGELLAR BIOSYNTHETIC PROTEIN FLHB"/>
    <property type="match status" value="1"/>
</dbReference>
<keyword evidence="5 13" id="KW-1003">Cell membrane</keyword>
<evidence type="ECO:0000256" key="1">
    <source>
        <dbReference type="ARBA" id="ARBA00004651"/>
    </source>
</evidence>
<dbReference type="GO" id="GO:0009306">
    <property type="term" value="P:protein secretion"/>
    <property type="evidence" value="ECO:0007669"/>
    <property type="project" value="InterPro"/>
</dbReference>
<comment type="subcellular location">
    <subcellularLocation>
        <location evidence="1">Cell membrane</location>
        <topology evidence="1">Multi-pass membrane protein</topology>
    </subcellularLocation>
</comment>
<dbReference type="PRINTS" id="PR00950">
    <property type="entry name" value="TYPE3IMSPROT"/>
</dbReference>
<evidence type="ECO:0000256" key="11">
    <source>
        <dbReference type="ARBA" id="ARBA00023225"/>
    </source>
</evidence>
<evidence type="ECO:0000256" key="12">
    <source>
        <dbReference type="ARBA" id="ARBA00025078"/>
    </source>
</evidence>
<evidence type="ECO:0000256" key="8">
    <source>
        <dbReference type="ARBA" id="ARBA00022927"/>
    </source>
</evidence>
<evidence type="ECO:0000256" key="10">
    <source>
        <dbReference type="ARBA" id="ARBA00023136"/>
    </source>
</evidence>
<keyword evidence="15" id="KW-0969">Cilium</keyword>
<dbReference type="NCBIfam" id="TIGR00328">
    <property type="entry name" value="flhB"/>
    <property type="match status" value="1"/>
</dbReference>
<dbReference type="Proteomes" id="UP000501253">
    <property type="component" value="Chromosome"/>
</dbReference>
<feature type="region of interest" description="Disordered" evidence="14">
    <location>
        <begin position="1"/>
        <end position="25"/>
    </location>
</feature>
<dbReference type="Pfam" id="PF01312">
    <property type="entry name" value="Bac_export_2"/>
    <property type="match status" value="1"/>
</dbReference>
<dbReference type="InterPro" id="IPR006135">
    <property type="entry name" value="T3SS_substrate_exporter"/>
</dbReference>
<keyword evidence="15" id="KW-0966">Cell projection</keyword>
<organism evidence="15 16">
    <name type="scientific">Thermosulfurimonas marina</name>
    <dbReference type="NCBI Taxonomy" id="2047767"/>
    <lineage>
        <taxon>Bacteria</taxon>
        <taxon>Pseudomonadati</taxon>
        <taxon>Thermodesulfobacteriota</taxon>
        <taxon>Thermodesulfobacteria</taxon>
        <taxon>Thermodesulfobacteriales</taxon>
        <taxon>Thermodesulfobacteriaceae</taxon>
        <taxon>Thermosulfurimonas</taxon>
    </lineage>
</organism>
<feature type="transmembrane region" description="Helical" evidence="13">
    <location>
        <begin position="192"/>
        <end position="210"/>
    </location>
</feature>
<evidence type="ECO:0000256" key="2">
    <source>
        <dbReference type="ARBA" id="ARBA00010690"/>
    </source>
</evidence>
<evidence type="ECO:0000313" key="15">
    <source>
        <dbReference type="EMBL" id="QJA05524.1"/>
    </source>
</evidence>
<feature type="transmembrane region" description="Helical" evidence="13">
    <location>
        <begin position="136"/>
        <end position="163"/>
    </location>
</feature>
<dbReference type="Gene3D" id="6.10.250.2080">
    <property type="match status" value="1"/>
</dbReference>
<comment type="function">
    <text evidence="12 13">Required for formation of the rod structure in the basal body of the flagellar apparatus. Together with FliI and FliH, may constitute the export apparatus of flagellin.</text>
</comment>
<evidence type="ECO:0000256" key="3">
    <source>
        <dbReference type="ARBA" id="ARBA00021622"/>
    </source>
</evidence>
<evidence type="ECO:0000313" key="16">
    <source>
        <dbReference type="Proteomes" id="UP000501253"/>
    </source>
</evidence>
<sequence>MPEEPLQERTEEPTPKRREEARKRGQVARSRELASVAVMGSGALAFALAGGFMLAQVLAAYRYFLGLPFRSLAFPETLLAAKQALRFTGLALLPIFILVSLAAFLAHFLQTGGVAAWEALSPKLERIHPVEGFKRLFSLPALVELAKALAKIVIISTVAWLVIRKHREEMLSLLGEDLWTVARELYFLSRDLVLKLLMALAALAVLDFFFQRWDLERKLRMTREELKEELKQTEGDPLVRARIRQLQREMARRRMMAEVPRADVVITNPEHVAVALKYELKEMPAPQVVAKGRGVLAQKIKEIAREHGVPIVEDPPLARVLYARVEVGEFIPEDLYRAVAEILAYVYRLKGKRVS</sequence>
<dbReference type="RefSeq" id="WP_168718888.1">
    <property type="nucleotide sequence ID" value="NZ_CP042909.1"/>
</dbReference>